<feature type="binding site" evidence="2">
    <location>
        <position position="173"/>
    </location>
    <ligand>
        <name>substrate</name>
    </ligand>
</feature>
<sequence>MKVAIRADASVQIGSGHAVRCLTLADELRARGAEVLFISRAHQGGARALLEQRGYTCVVLPAPTISDALLGDLAHSAWLGVSMEEDLAQTAAAVQGWAADWLVVDHYAIDWRWERAMRSYVPRIMAIDDLADRRHDCDLLLDQNFYCDMETRYEGLVPAHCRCLLGPSYALLRAEFAAVSRPHREQGAVKRILLFMGGVDRDNATATALRGLNEAASAGIAIDVVLGAAAPHLEQVRALCDVTPNVHLHVQIDNMAELMASADLAIGACGSATWERCFLGLPTITIVLADNQRKSAHDLAQAGYIVNLGDVETVTPHAVARAVHAMIEDPAGRAAMSHRVEALASRRGPIAADLICE</sequence>
<keyword evidence="4" id="KW-0378">Hydrolase</keyword>
<dbReference type="Gene3D" id="3.40.50.11190">
    <property type="match status" value="1"/>
</dbReference>
<evidence type="ECO:0000313" key="5">
    <source>
        <dbReference type="Proteomes" id="UP001199322"/>
    </source>
</evidence>
<name>A0A2P4RI83_RALPI</name>
<evidence type="ECO:0000313" key="4">
    <source>
        <dbReference type="EMBL" id="MBX3893480.1"/>
    </source>
</evidence>
<dbReference type="RefSeq" id="WP_012761346.1">
    <property type="nucleotide sequence ID" value="NZ_CATWFT010000004.1"/>
</dbReference>
<dbReference type="Proteomes" id="UP001199322">
    <property type="component" value="Unassembled WGS sequence"/>
</dbReference>
<dbReference type="EC" id="3.6.1.57" evidence="4"/>
<organism evidence="4 5">
    <name type="scientific">Ralstonia pickettii</name>
    <name type="common">Burkholderia pickettii</name>
    <dbReference type="NCBI Taxonomy" id="329"/>
    <lineage>
        <taxon>Bacteria</taxon>
        <taxon>Pseudomonadati</taxon>
        <taxon>Pseudomonadota</taxon>
        <taxon>Betaproteobacteria</taxon>
        <taxon>Burkholderiales</taxon>
        <taxon>Burkholderiaceae</taxon>
        <taxon>Ralstonia</taxon>
    </lineage>
</organism>
<protein>
    <submittedName>
        <fullName evidence="4">UDP-2,4-diacetamido-2,4, 6-trideoxy-beta-L-altropyranose hydrolase</fullName>
        <ecNumber evidence="4">3.6.1.57</ecNumber>
    </submittedName>
</protein>
<evidence type="ECO:0000256" key="2">
    <source>
        <dbReference type="PIRSR" id="PIRSR620023-2"/>
    </source>
</evidence>
<evidence type="ECO:0000256" key="1">
    <source>
        <dbReference type="PIRSR" id="PIRSR620023-1"/>
    </source>
</evidence>
<comment type="caution">
    <text evidence="4">The sequence shown here is derived from an EMBL/GenBank/DDBJ whole genome shotgun (WGS) entry which is preliminary data.</text>
</comment>
<proteinExistence type="predicted"/>
<dbReference type="PANTHER" id="PTHR21015:SF22">
    <property type="entry name" value="GLYCOSYLTRANSFERASE"/>
    <property type="match status" value="1"/>
</dbReference>
<dbReference type="Gene3D" id="3.40.50.2000">
    <property type="entry name" value="Glycogen Phosphorylase B"/>
    <property type="match status" value="1"/>
</dbReference>
<evidence type="ECO:0000259" key="3">
    <source>
        <dbReference type="Pfam" id="PF04101"/>
    </source>
</evidence>
<reference evidence="4" key="1">
    <citation type="submission" date="2018-06" db="EMBL/GenBank/DDBJ databases">
        <authorList>
            <person name="O'Rourke A."/>
        </authorList>
    </citation>
    <scope>NUCLEOTIDE SEQUENCE</scope>
    <source>
        <strain evidence="4">132550021-3</strain>
    </source>
</reference>
<dbReference type="Pfam" id="PF04101">
    <property type="entry name" value="Glyco_tran_28_C"/>
    <property type="match status" value="1"/>
</dbReference>
<dbReference type="InterPro" id="IPR007235">
    <property type="entry name" value="Glyco_trans_28_C"/>
</dbReference>
<dbReference type="InterPro" id="IPR020023">
    <property type="entry name" value="PseG"/>
</dbReference>
<dbReference type="SUPFAM" id="SSF53756">
    <property type="entry name" value="UDP-Glycosyltransferase/glycogen phosphorylase"/>
    <property type="match status" value="1"/>
</dbReference>
<feature type="binding site" evidence="2">
    <location>
        <position position="275"/>
    </location>
    <ligand>
        <name>substrate</name>
    </ligand>
</feature>
<dbReference type="EMBL" id="QGBI01000043">
    <property type="protein sequence ID" value="MBX3893480.1"/>
    <property type="molecule type" value="Genomic_DNA"/>
</dbReference>
<gene>
    <name evidence="4" type="primary">pseG</name>
    <name evidence="4" type="ORF">DEE74_26785</name>
</gene>
<feature type="domain" description="Glycosyl transferase family 28 C-terminal" evidence="3">
    <location>
        <begin position="233"/>
        <end position="340"/>
    </location>
</feature>
<accession>A0A2P4RI83</accession>
<dbReference type="NCBIfam" id="TIGR03590">
    <property type="entry name" value="PseG"/>
    <property type="match status" value="1"/>
</dbReference>
<dbReference type="AlphaFoldDB" id="A0A2P4RI83"/>
<dbReference type="PANTHER" id="PTHR21015">
    <property type="entry name" value="UDP-N-ACETYLGLUCOSAMINE--N-ACETYLMURAMYL-(PENTAPEPTIDE) PYROPHOSPHORYL-UNDECAPRENOL N-ACETYLGLUCOSAMINE TRANSFERASE 1"/>
    <property type="match status" value="1"/>
</dbReference>
<dbReference type="GO" id="GO:0016758">
    <property type="term" value="F:hexosyltransferase activity"/>
    <property type="evidence" value="ECO:0007669"/>
    <property type="project" value="InterPro"/>
</dbReference>
<feature type="active site" description="Proton acceptor" evidence="1">
    <location>
        <position position="17"/>
    </location>
</feature>
<dbReference type="GO" id="GO:0016787">
    <property type="term" value="F:hydrolase activity"/>
    <property type="evidence" value="ECO:0007669"/>
    <property type="project" value="UniProtKB-KW"/>
</dbReference>